<dbReference type="AlphaFoldDB" id="A0A0B5ATX6"/>
<evidence type="ECO:0000313" key="1">
    <source>
        <dbReference type="EMBL" id="AJD92028.1"/>
    </source>
</evidence>
<proteinExistence type="predicted"/>
<dbReference type="STRING" id="1508404.JMA_27110"/>
<sequence length="115" mass="13157">MEKTLTIDGKQVPFKSNGAVPLRYNSQFNRSFFKDIMGMVGDPNAVAKGKKVEIDVMKIDFETFYSMTWVLAKTANPSITDPMTWLDGFEEFPIFEIYPELQDMIMSTLQSAKKK</sequence>
<dbReference type="OrthoDB" id="1697664at2"/>
<gene>
    <name evidence="1" type="ORF">JMA_27110</name>
</gene>
<keyword evidence="2" id="KW-1185">Reference proteome</keyword>
<dbReference type="HOGENOM" id="CLU_147315_1_0_9"/>
<dbReference type="Proteomes" id="UP000031449">
    <property type="component" value="Chromosome"/>
</dbReference>
<reference evidence="1 2" key="1">
    <citation type="submission" date="2014-08" db="EMBL/GenBank/DDBJ databases">
        <title>Complete genome of a marine bacteria Jeotgalibacillus malaysiensis.</title>
        <authorList>
            <person name="Yaakop A.S."/>
            <person name="Chan K.-G."/>
            <person name="Goh K.M."/>
        </authorList>
    </citation>
    <scope>NUCLEOTIDE SEQUENCE [LARGE SCALE GENOMIC DNA]</scope>
    <source>
        <strain evidence="1 2">D5</strain>
    </source>
</reference>
<dbReference type="KEGG" id="jeo:JMA_27110"/>
<accession>A0A0B5ATX6</accession>
<protein>
    <submittedName>
        <fullName evidence="1">Uncharacterized protein</fullName>
    </submittedName>
</protein>
<dbReference type="EMBL" id="CP009416">
    <property type="protein sequence ID" value="AJD92028.1"/>
    <property type="molecule type" value="Genomic_DNA"/>
</dbReference>
<dbReference type="BioCyc" id="JESP1508404:G14D9-11991-MONOMER"/>
<organism evidence="1 2">
    <name type="scientific">Jeotgalibacillus malaysiensis</name>
    <dbReference type="NCBI Taxonomy" id="1508404"/>
    <lineage>
        <taxon>Bacteria</taxon>
        <taxon>Bacillati</taxon>
        <taxon>Bacillota</taxon>
        <taxon>Bacilli</taxon>
        <taxon>Bacillales</taxon>
        <taxon>Caryophanaceae</taxon>
        <taxon>Jeotgalibacillus</taxon>
    </lineage>
</organism>
<name>A0A0B5ATX6_9BACL</name>
<evidence type="ECO:0000313" key="2">
    <source>
        <dbReference type="Proteomes" id="UP000031449"/>
    </source>
</evidence>